<dbReference type="Proteomes" id="UP000004200">
    <property type="component" value="Unassembled WGS sequence"/>
</dbReference>
<evidence type="ECO:0000256" key="1">
    <source>
        <dbReference type="SAM" id="Phobius"/>
    </source>
</evidence>
<organism evidence="2 3">
    <name type="scientific">Thiorhodococcus drewsii AZ1</name>
    <dbReference type="NCBI Taxonomy" id="765913"/>
    <lineage>
        <taxon>Bacteria</taxon>
        <taxon>Pseudomonadati</taxon>
        <taxon>Pseudomonadota</taxon>
        <taxon>Gammaproteobacteria</taxon>
        <taxon>Chromatiales</taxon>
        <taxon>Chromatiaceae</taxon>
        <taxon>Thiorhodococcus</taxon>
    </lineage>
</organism>
<keyword evidence="3" id="KW-1185">Reference proteome</keyword>
<proteinExistence type="predicted"/>
<name>G2E8T3_9GAMM</name>
<comment type="caution">
    <text evidence="2">The sequence shown here is derived from an EMBL/GenBank/DDBJ whole genome shotgun (WGS) entry which is preliminary data.</text>
</comment>
<gene>
    <name evidence="2" type="ORF">ThidrDRAFT_4697</name>
</gene>
<dbReference type="AlphaFoldDB" id="G2E8T3"/>
<keyword evidence="1" id="KW-0812">Transmembrane</keyword>
<feature type="transmembrane region" description="Helical" evidence="1">
    <location>
        <begin position="45"/>
        <end position="63"/>
    </location>
</feature>
<evidence type="ECO:0008006" key="4">
    <source>
        <dbReference type="Google" id="ProtNLM"/>
    </source>
</evidence>
<evidence type="ECO:0000313" key="2">
    <source>
        <dbReference type="EMBL" id="EGV27491.1"/>
    </source>
</evidence>
<feature type="transmembrane region" description="Helical" evidence="1">
    <location>
        <begin position="12"/>
        <end position="33"/>
    </location>
</feature>
<sequence>MDLCGGRRVTVVPTATQTTGASLLMGAVLWWVSGPTLAWTEFDQAARLVRLGLSIGLGALLYGG</sequence>
<dbReference type="EMBL" id="AFWT01000116">
    <property type="protein sequence ID" value="EGV27491.1"/>
    <property type="molecule type" value="Genomic_DNA"/>
</dbReference>
<accession>G2E8T3</accession>
<protein>
    <recommendedName>
        <fullName evidence="4">EamA domain-containing protein</fullName>
    </recommendedName>
</protein>
<keyword evidence="1" id="KW-1133">Transmembrane helix</keyword>
<feature type="non-terminal residue" evidence="2">
    <location>
        <position position="64"/>
    </location>
</feature>
<keyword evidence="1" id="KW-0472">Membrane</keyword>
<reference evidence="2 3" key="1">
    <citation type="submission" date="2011-06" db="EMBL/GenBank/DDBJ databases">
        <title>The draft genome of Thiorhodococcus drewsii AZ1.</title>
        <authorList>
            <consortium name="US DOE Joint Genome Institute (JGI-PGF)"/>
            <person name="Lucas S."/>
            <person name="Han J."/>
            <person name="Lapidus A."/>
            <person name="Cheng J.-F."/>
            <person name="Goodwin L."/>
            <person name="Pitluck S."/>
            <person name="Peters L."/>
            <person name="Land M.L."/>
            <person name="Hauser L."/>
            <person name="Vogl K."/>
            <person name="Liu Z."/>
            <person name="Imhoff J."/>
            <person name="Thiel V."/>
            <person name="Frigaard N.-U."/>
            <person name="Bryant D.A."/>
            <person name="Woyke T.J."/>
        </authorList>
    </citation>
    <scope>NUCLEOTIDE SEQUENCE [LARGE SCALE GENOMIC DNA]</scope>
    <source>
        <strain evidence="2 3">AZ1</strain>
    </source>
</reference>
<evidence type="ECO:0000313" key="3">
    <source>
        <dbReference type="Proteomes" id="UP000004200"/>
    </source>
</evidence>